<reference evidence="2 3" key="1">
    <citation type="submission" date="2017-09" db="EMBL/GenBank/DDBJ databases">
        <title>Genomics of the genus Arcobacter.</title>
        <authorList>
            <person name="Perez-Cataluna A."/>
            <person name="Figueras M.J."/>
            <person name="Salas-Masso N."/>
        </authorList>
    </citation>
    <scope>NUCLEOTIDE SEQUENCE [LARGE SCALE GENOMIC DNA]</scope>
    <source>
        <strain evidence="2 3">CECT 7837</strain>
    </source>
</reference>
<dbReference type="Gene3D" id="3.90.190.20">
    <property type="entry name" value="Mur ligase, C-terminal domain"/>
    <property type="match status" value="1"/>
</dbReference>
<accession>A0AA94F6T1</accession>
<keyword evidence="2" id="KW-0436">Ligase</keyword>
<feature type="domain" description="Mur ligase C-terminal" evidence="1">
    <location>
        <begin position="2"/>
        <end position="84"/>
    </location>
</feature>
<dbReference type="SUPFAM" id="SSF53244">
    <property type="entry name" value="MurD-like peptide ligases, peptide-binding domain"/>
    <property type="match status" value="1"/>
</dbReference>
<protein>
    <submittedName>
        <fullName evidence="2">UDP-N-acetylmuramoyl-L-alanyl-D-glutamate--L-lysine ligase</fullName>
    </submittedName>
</protein>
<proteinExistence type="predicted"/>
<gene>
    <name evidence="2" type="ORF">CP962_14455</name>
</gene>
<feature type="non-terminal residue" evidence="2">
    <location>
        <position position="1"/>
    </location>
</feature>
<comment type="caution">
    <text evidence="2">The sequence shown here is derived from an EMBL/GenBank/DDBJ whole genome shotgun (WGS) entry which is preliminary data.</text>
</comment>
<dbReference type="InterPro" id="IPR036615">
    <property type="entry name" value="Mur_ligase_C_dom_sf"/>
</dbReference>
<dbReference type="PANTHER" id="PTHR23135:SF4">
    <property type="entry name" value="UDP-N-ACETYLMURAMOYL-L-ALANYL-D-GLUTAMATE--2,6-DIAMINOPIMELATE LIGASE MURE HOMOLOG, CHLOROPLASTIC"/>
    <property type="match status" value="1"/>
</dbReference>
<name>A0AA94F6T1_9BACT</name>
<dbReference type="InterPro" id="IPR004101">
    <property type="entry name" value="Mur_ligase_C"/>
</dbReference>
<dbReference type="Pfam" id="PF02875">
    <property type="entry name" value="Mur_ligase_C"/>
    <property type="match status" value="1"/>
</dbReference>
<organism evidence="2 3">
    <name type="scientific">Arcobacter ellisii</name>
    <dbReference type="NCBI Taxonomy" id="913109"/>
    <lineage>
        <taxon>Bacteria</taxon>
        <taxon>Pseudomonadati</taxon>
        <taxon>Campylobacterota</taxon>
        <taxon>Epsilonproteobacteria</taxon>
        <taxon>Campylobacterales</taxon>
        <taxon>Arcobacteraceae</taxon>
        <taxon>Arcobacter</taxon>
    </lineage>
</organism>
<dbReference type="Proteomes" id="UP000290588">
    <property type="component" value="Unassembled WGS sequence"/>
</dbReference>
<dbReference type="AlphaFoldDB" id="A0AA94F6T1"/>
<sequence length="120" mass="13106">FLVGMAGERDLTKTPEMGRVACRADYVIFTPDNPANDDPKMLTAELAKGATHENYIEFDDRAEGIRHAIDIAEPGDTVVLAAKGREPYQIMPGHVKVPHRDDLIGLKAAYQKFGGGPVED</sequence>
<dbReference type="EMBL" id="NXIG01000090">
    <property type="protein sequence ID" value="RXI25774.1"/>
    <property type="molecule type" value="Genomic_DNA"/>
</dbReference>
<dbReference type="RefSeq" id="WP_368773306.1">
    <property type="nucleotide sequence ID" value="NZ_NXIG01000090.1"/>
</dbReference>
<evidence type="ECO:0000259" key="1">
    <source>
        <dbReference type="Pfam" id="PF02875"/>
    </source>
</evidence>
<dbReference type="GO" id="GO:0016881">
    <property type="term" value="F:acid-amino acid ligase activity"/>
    <property type="evidence" value="ECO:0007669"/>
    <property type="project" value="InterPro"/>
</dbReference>
<dbReference type="PANTHER" id="PTHR23135">
    <property type="entry name" value="MUR LIGASE FAMILY MEMBER"/>
    <property type="match status" value="1"/>
</dbReference>
<evidence type="ECO:0000313" key="3">
    <source>
        <dbReference type="Proteomes" id="UP000290588"/>
    </source>
</evidence>
<evidence type="ECO:0000313" key="2">
    <source>
        <dbReference type="EMBL" id="RXI25774.1"/>
    </source>
</evidence>